<protein>
    <recommendedName>
        <fullName evidence="4">Ubiquitin-like protease family profile domain-containing protein</fullName>
    </recommendedName>
</protein>
<sequence length="1278" mass="138523">MATPKHSVGGHSATRDADSLLQENEALQRELENMAERLADSEGREAIAIYERDAARSELTHLSDEIALLRVENDSLKRGMQESSCGSRLAPPNFEGEDMEVDSFPTTARMTPSASTWTSSMPPMAGCSTAGLEVPVVTYATEDLPRACVKNGHRGTHSSAGREPSLEDSLMAGHAGRSHPASPEVPKSVNSHDPPQETVAGNLADEFCTDKQESPSARGADISQFATRARRLTDAAVLASAAGSCDADEASEDMPKAHDEMRLEVSGDAAEGPPEAVSPQAPDTAVDVPDFAVDESPQEVSGEAAHDVPSRTVDGAHSEAISDAEPEDAREWDMNALASPATPFPPHAEPAQTASMTSPASLAETPAGNMIAGVSTGSPMPPSSQGAPPIPDLKPPPQDELDTEVLSELPEPDQDAKPLVEVSDSRSSSPTTMAQGDISSGVPASHETAVVEDSSSNISSSTTPPCASLADESETLSPTVLPGDNSVEIKTNVPQSPSALKEATRLPMPQSLASDASQSEVAWGKGPETPGTRATDEEVTTVDNANSSNAAPQAPSSVAGDSDSASDNELSSPLIRKTARRGKGTDRNTPVSKFVRARDRSPSRGHVLRSTSAKGIAGTRSRPEDTIRSSYATFGLDSSQLIITYELQSIHPLALYMGSTARNQAELTRTRMAKLESARSELLGYLPTAGNSEVDQKDANLIRRLCLSSLRDEDTSRLVDAVKALRRRSEVAGDELSLFRCLENLMVMVTKQHNELEYREALKGWTKHEIERVNIYHCLNFVLLHLDERWRGLHLLVLVFLLRAGIRRLQTYFARARRPAALLFLVKGLNDPAFSGQHCAWMHQLITNARPADSLILLRSTPLSMLQDRVKHIVQPSFVASALCYDCTYNARALQTTWPSGSPQGCHAHGYDEITSPTKRRRLEIPGQESTEFHGPADSDGLPTAESDGTNHSRFRYFGALASTSENNDNFSESSISPTSPWAPPEQSSNVRASGTAPSRLPPHATVSSPMAKPDSFRPTEKMPVDGTPADRMPARHDWGLRGKLMRESSFATFRPDECRSRDSSDKYNGPRLGDNERTPKGTKERSIADDDLGLDVQTSCDHLPSTANTEEAADPDQAEAEAQARSHNVITAEQIRIEAQSLAETLEQEGKEIWTGNQCSIVMSPGICTPRDLRILATDGRLNDELLNTAPVLGDCEDVCGYLLPTFVMPLVRQARYKDLDNWTTKIPKQAKRWVFGVHESDHWMAIRIDWTERLIQHYDPLHQSATARSRLTLQTL</sequence>
<feature type="compositionally biased region" description="Basic and acidic residues" evidence="1">
    <location>
        <begin position="304"/>
        <end position="317"/>
    </location>
</feature>
<dbReference type="Proteomes" id="UP001308179">
    <property type="component" value="Unassembled WGS sequence"/>
</dbReference>
<feature type="region of interest" description="Disordered" evidence="1">
    <location>
        <begin position="1054"/>
        <end position="1126"/>
    </location>
</feature>
<feature type="compositionally biased region" description="Basic and acidic residues" evidence="1">
    <location>
        <begin position="1055"/>
        <end position="1066"/>
    </location>
</feature>
<feature type="compositionally biased region" description="Basic and acidic residues" evidence="1">
    <location>
        <begin position="253"/>
        <end position="265"/>
    </location>
</feature>
<feature type="compositionally biased region" description="Polar residues" evidence="1">
    <location>
        <begin position="375"/>
        <end position="386"/>
    </location>
</feature>
<feature type="region of interest" description="Disordered" evidence="1">
    <location>
        <begin position="150"/>
        <end position="199"/>
    </location>
</feature>
<feature type="compositionally biased region" description="Acidic residues" evidence="1">
    <location>
        <begin position="399"/>
        <end position="413"/>
    </location>
</feature>
<dbReference type="InterPro" id="IPR038765">
    <property type="entry name" value="Papain-like_cys_pep_sf"/>
</dbReference>
<gene>
    <name evidence="2" type="ORF">LTR32_002731</name>
</gene>
<accession>A0ABR0L9J5</accession>
<name>A0ABR0L9J5_9PEZI</name>
<dbReference type="EMBL" id="JAVRRR010000145">
    <property type="protein sequence ID" value="KAK5145530.1"/>
    <property type="molecule type" value="Genomic_DNA"/>
</dbReference>
<dbReference type="SUPFAM" id="SSF54001">
    <property type="entry name" value="Cysteine proteinases"/>
    <property type="match status" value="1"/>
</dbReference>
<feature type="compositionally biased region" description="Polar residues" evidence="1">
    <location>
        <begin position="488"/>
        <end position="498"/>
    </location>
</feature>
<keyword evidence="3" id="KW-1185">Reference proteome</keyword>
<feature type="compositionally biased region" description="Polar residues" evidence="1">
    <location>
        <begin position="425"/>
        <end position="438"/>
    </location>
</feature>
<comment type="caution">
    <text evidence="2">The sequence shown here is derived from an EMBL/GenBank/DDBJ whole genome shotgun (WGS) entry which is preliminary data.</text>
</comment>
<feature type="region of interest" description="Disordered" evidence="1">
    <location>
        <begin position="966"/>
        <end position="1041"/>
    </location>
</feature>
<evidence type="ECO:0000313" key="2">
    <source>
        <dbReference type="EMBL" id="KAK5145530.1"/>
    </source>
</evidence>
<proteinExistence type="predicted"/>
<feature type="compositionally biased region" description="Basic and acidic residues" evidence="1">
    <location>
        <begin position="1015"/>
        <end position="1024"/>
    </location>
</feature>
<evidence type="ECO:0008006" key="4">
    <source>
        <dbReference type="Google" id="ProtNLM"/>
    </source>
</evidence>
<feature type="compositionally biased region" description="Polar residues" evidence="1">
    <location>
        <begin position="511"/>
        <end position="520"/>
    </location>
</feature>
<organism evidence="2 3">
    <name type="scientific">Rachicladosporium monterosium</name>
    <dbReference type="NCBI Taxonomy" id="1507873"/>
    <lineage>
        <taxon>Eukaryota</taxon>
        <taxon>Fungi</taxon>
        <taxon>Dikarya</taxon>
        <taxon>Ascomycota</taxon>
        <taxon>Pezizomycotina</taxon>
        <taxon>Dothideomycetes</taxon>
        <taxon>Dothideomycetidae</taxon>
        <taxon>Cladosporiales</taxon>
        <taxon>Cladosporiaceae</taxon>
        <taxon>Rachicladosporium</taxon>
    </lineage>
</organism>
<feature type="region of interest" description="Disordered" evidence="1">
    <location>
        <begin position="1"/>
        <end position="24"/>
    </location>
</feature>
<reference evidence="2 3" key="1">
    <citation type="submission" date="2023-08" db="EMBL/GenBank/DDBJ databases">
        <title>Black Yeasts Isolated from many extreme environments.</title>
        <authorList>
            <person name="Coleine C."/>
            <person name="Stajich J.E."/>
            <person name="Selbmann L."/>
        </authorList>
    </citation>
    <scope>NUCLEOTIDE SEQUENCE [LARGE SCALE GENOMIC DNA]</scope>
    <source>
        <strain evidence="2 3">CCFEE 5386</strain>
    </source>
</reference>
<feature type="compositionally biased region" description="Basic and acidic residues" evidence="1">
    <location>
        <begin position="1074"/>
        <end position="1089"/>
    </location>
</feature>
<feature type="compositionally biased region" description="Polar residues" evidence="1">
    <location>
        <begin position="1097"/>
        <end position="1110"/>
    </location>
</feature>
<feature type="compositionally biased region" description="Low complexity" evidence="1">
    <location>
        <begin position="544"/>
        <end position="567"/>
    </location>
</feature>
<evidence type="ECO:0000313" key="3">
    <source>
        <dbReference type="Proteomes" id="UP001308179"/>
    </source>
</evidence>
<feature type="region of interest" description="Disordered" evidence="1">
    <location>
        <begin position="240"/>
        <end position="624"/>
    </location>
</feature>
<feature type="compositionally biased region" description="Pro residues" evidence="1">
    <location>
        <begin position="388"/>
        <end position="398"/>
    </location>
</feature>
<feature type="region of interest" description="Disordered" evidence="1">
    <location>
        <begin position="929"/>
        <end position="951"/>
    </location>
</feature>
<evidence type="ECO:0000256" key="1">
    <source>
        <dbReference type="SAM" id="MobiDB-lite"/>
    </source>
</evidence>
<feature type="compositionally biased region" description="Polar residues" evidence="1">
    <location>
        <begin position="966"/>
        <end position="997"/>
    </location>
</feature>
<dbReference type="Gene3D" id="3.40.395.10">
    <property type="entry name" value="Adenoviral Proteinase, Chain A"/>
    <property type="match status" value="1"/>
</dbReference>